<name>A0A8B6F6G0_MYTGA</name>
<keyword evidence="4" id="KW-1185">Reference proteome</keyword>
<dbReference type="InterPro" id="IPR031851">
    <property type="entry name" value="DUF4750"/>
</dbReference>
<feature type="region of interest" description="Disordered" evidence="1">
    <location>
        <begin position="48"/>
        <end position="69"/>
    </location>
</feature>
<evidence type="ECO:0008006" key="5">
    <source>
        <dbReference type="Google" id="ProtNLM"/>
    </source>
</evidence>
<evidence type="ECO:0000313" key="3">
    <source>
        <dbReference type="EMBL" id="VDI45465.1"/>
    </source>
</evidence>
<dbReference type="PANTHER" id="PTHR36877:SF1">
    <property type="entry name" value="SMALL INTEGRAL MEMBRANE PROTEIN 13"/>
    <property type="match status" value="1"/>
</dbReference>
<dbReference type="AlphaFoldDB" id="A0A8B6F6G0"/>
<proteinExistence type="predicted"/>
<sequence>MKEIFLSLITFIASFSLVILFIAIGWYIVWKVFLSRFNFVQELLGKNGSESKEEFSPVPRKPRTKIRRD</sequence>
<accession>A0A8B6F6G0</accession>
<dbReference type="EMBL" id="UYJE01006368">
    <property type="protein sequence ID" value="VDI45465.1"/>
    <property type="molecule type" value="Genomic_DNA"/>
</dbReference>
<comment type="caution">
    <text evidence="3">The sequence shown here is derived from an EMBL/GenBank/DDBJ whole genome shotgun (WGS) entry which is preliminary data.</text>
</comment>
<dbReference type="Proteomes" id="UP000596742">
    <property type="component" value="Unassembled WGS sequence"/>
</dbReference>
<protein>
    <recommendedName>
        <fullName evidence="5">Small integral membrane protein 13</fullName>
    </recommendedName>
</protein>
<feature type="compositionally biased region" description="Basic residues" evidence="1">
    <location>
        <begin position="60"/>
        <end position="69"/>
    </location>
</feature>
<dbReference type="OrthoDB" id="25586at2759"/>
<gene>
    <name evidence="3" type="ORF">MGAL_10B005976</name>
</gene>
<keyword evidence="2" id="KW-0472">Membrane</keyword>
<organism evidence="3 4">
    <name type="scientific">Mytilus galloprovincialis</name>
    <name type="common">Mediterranean mussel</name>
    <dbReference type="NCBI Taxonomy" id="29158"/>
    <lineage>
        <taxon>Eukaryota</taxon>
        <taxon>Metazoa</taxon>
        <taxon>Spiralia</taxon>
        <taxon>Lophotrochozoa</taxon>
        <taxon>Mollusca</taxon>
        <taxon>Bivalvia</taxon>
        <taxon>Autobranchia</taxon>
        <taxon>Pteriomorphia</taxon>
        <taxon>Mytilida</taxon>
        <taxon>Mytiloidea</taxon>
        <taxon>Mytilidae</taxon>
        <taxon>Mytilinae</taxon>
        <taxon>Mytilus</taxon>
    </lineage>
</organism>
<dbReference type="Pfam" id="PF15938">
    <property type="entry name" value="DUF4750"/>
    <property type="match status" value="1"/>
</dbReference>
<feature type="transmembrane region" description="Helical" evidence="2">
    <location>
        <begin position="6"/>
        <end position="29"/>
    </location>
</feature>
<reference evidence="3" key="1">
    <citation type="submission" date="2018-11" db="EMBL/GenBank/DDBJ databases">
        <authorList>
            <person name="Alioto T."/>
            <person name="Alioto T."/>
        </authorList>
    </citation>
    <scope>NUCLEOTIDE SEQUENCE</scope>
</reference>
<dbReference type="PANTHER" id="PTHR36877">
    <property type="entry name" value="SMALL INTEGRAL MEMBRANE PROTEIN 13"/>
    <property type="match status" value="1"/>
</dbReference>
<evidence type="ECO:0000256" key="2">
    <source>
        <dbReference type="SAM" id="Phobius"/>
    </source>
</evidence>
<keyword evidence="2" id="KW-0812">Transmembrane</keyword>
<keyword evidence="2" id="KW-1133">Transmembrane helix</keyword>
<evidence type="ECO:0000256" key="1">
    <source>
        <dbReference type="SAM" id="MobiDB-lite"/>
    </source>
</evidence>
<evidence type="ECO:0000313" key="4">
    <source>
        <dbReference type="Proteomes" id="UP000596742"/>
    </source>
</evidence>